<accession>A0A2R4KLG4</accession>
<evidence type="ECO:0000313" key="1">
    <source>
        <dbReference type="EMBL" id="AVV60448.1"/>
    </source>
</evidence>
<organism evidence="1">
    <name type="scientific">Escherichia coli</name>
    <dbReference type="NCBI Taxonomy" id="562"/>
    <lineage>
        <taxon>Bacteria</taxon>
        <taxon>Pseudomonadati</taxon>
        <taxon>Pseudomonadota</taxon>
        <taxon>Gammaproteobacteria</taxon>
        <taxon>Enterobacterales</taxon>
        <taxon>Enterobacteriaceae</taxon>
        <taxon>Escherichia</taxon>
    </lineage>
</organism>
<geneLocation type="plasmid" evidence="1">
    <name>pG3216.2</name>
</geneLocation>
<dbReference type="EMBL" id="MG550958">
    <property type="protein sequence ID" value="AVV60448.1"/>
    <property type="molecule type" value="Genomic_DNA"/>
</dbReference>
<name>A0A2R4KLG4_ECOLX</name>
<protein>
    <submittedName>
        <fullName evidence="1">Uncharacterized protein</fullName>
    </submittedName>
</protein>
<sequence>MEIKATALIMSLCDEMFERKSGYGGRNWPPHWKKKTREKLVAAGLVESKGHEPKVGEVYYFTEVGLSWYLGLRPERKR</sequence>
<reference evidence="1" key="1">
    <citation type="submission" date="2017-11" db="EMBL/GenBank/DDBJ databases">
        <title>Plasmid harboring IMP-8 metallo-beta-lactamase in E. coli isolates from Argentina.</title>
        <authorList>
            <person name="Elena A."/>
            <person name="Cejas D."/>
            <person name="Magarinos F."/>
            <person name="Gutkind G."/>
            <person name="Di Conza J."/>
            <person name="Radice M."/>
        </authorList>
    </citation>
    <scope>NUCLEOTIDE SEQUENCE</scope>
    <source>
        <strain evidence="1">G3216</strain>
        <plasmid evidence="1">pG3216.2</plasmid>
    </source>
</reference>
<dbReference type="AlphaFoldDB" id="A0A2R4KLG4"/>
<proteinExistence type="predicted"/>
<dbReference type="RefSeq" id="WP_060446959.1">
    <property type="nucleotide sequence ID" value="NZ_BFPB01000055.1"/>
</dbReference>
<keyword evidence="1" id="KW-0614">Plasmid</keyword>